<gene>
    <name evidence="4" type="ORF">Syun_026052</name>
</gene>
<dbReference type="GO" id="GO:0022625">
    <property type="term" value="C:cytosolic large ribosomal subunit"/>
    <property type="evidence" value="ECO:0007669"/>
    <property type="project" value="TreeGrafter"/>
</dbReference>
<protein>
    <recommendedName>
        <fullName evidence="6">60S ribosomal protein L37</fullName>
    </recommendedName>
</protein>
<dbReference type="InterPro" id="IPR011331">
    <property type="entry name" value="Ribosomal_eL37/eL43"/>
</dbReference>
<dbReference type="GO" id="GO:0003735">
    <property type="term" value="F:structural constituent of ribosome"/>
    <property type="evidence" value="ECO:0007669"/>
    <property type="project" value="InterPro"/>
</dbReference>
<reference evidence="4 5" key="1">
    <citation type="submission" date="2024-01" db="EMBL/GenBank/DDBJ databases">
        <title>Genome assemblies of Stephania.</title>
        <authorList>
            <person name="Yang L."/>
        </authorList>
    </citation>
    <scope>NUCLEOTIDE SEQUENCE [LARGE SCALE GENOMIC DNA]</scope>
    <source>
        <strain evidence="4">YNDBR</strain>
        <tissue evidence="4">Leaf</tissue>
    </source>
</reference>
<dbReference type="GO" id="GO:0006412">
    <property type="term" value="P:translation"/>
    <property type="evidence" value="ECO:0007669"/>
    <property type="project" value="InterPro"/>
</dbReference>
<dbReference type="PANTHER" id="PTHR10768:SF0">
    <property type="entry name" value="RIBOSOMAL PROTEIN L37"/>
    <property type="match status" value="1"/>
</dbReference>
<comment type="caution">
    <text evidence="4">The sequence shown here is derived from an EMBL/GenBank/DDBJ whole genome shotgun (WGS) entry which is preliminary data.</text>
</comment>
<name>A0AAP0EVP5_9MAGN</name>
<evidence type="ECO:0000256" key="3">
    <source>
        <dbReference type="SAM" id="MobiDB-lite"/>
    </source>
</evidence>
<evidence type="ECO:0000256" key="1">
    <source>
        <dbReference type="ARBA" id="ARBA00022980"/>
    </source>
</evidence>
<evidence type="ECO:0008006" key="6">
    <source>
        <dbReference type="Google" id="ProtNLM"/>
    </source>
</evidence>
<organism evidence="4 5">
    <name type="scientific">Stephania yunnanensis</name>
    <dbReference type="NCBI Taxonomy" id="152371"/>
    <lineage>
        <taxon>Eukaryota</taxon>
        <taxon>Viridiplantae</taxon>
        <taxon>Streptophyta</taxon>
        <taxon>Embryophyta</taxon>
        <taxon>Tracheophyta</taxon>
        <taxon>Spermatophyta</taxon>
        <taxon>Magnoliopsida</taxon>
        <taxon>Ranunculales</taxon>
        <taxon>Menispermaceae</taxon>
        <taxon>Menispermoideae</taxon>
        <taxon>Cissampelideae</taxon>
        <taxon>Stephania</taxon>
    </lineage>
</organism>
<dbReference type="AlphaFoldDB" id="A0AAP0EVP5"/>
<dbReference type="Gene3D" id="2.20.25.30">
    <property type="match status" value="1"/>
</dbReference>
<evidence type="ECO:0000313" key="4">
    <source>
        <dbReference type="EMBL" id="KAK9099007.1"/>
    </source>
</evidence>
<accession>A0AAP0EVP5</accession>
<feature type="compositionally biased region" description="Low complexity" evidence="3">
    <location>
        <begin position="46"/>
        <end position="57"/>
    </location>
</feature>
<proteinExistence type="predicted"/>
<evidence type="ECO:0000313" key="5">
    <source>
        <dbReference type="Proteomes" id="UP001420932"/>
    </source>
</evidence>
<dbReference type="EMBL" id="JBBNAF010000011">
    <property type="protein sequence ID" value="KAK9099007.1"/>
    <property type="molecule type" value="Genomic_DNA"/>
</dbReference>
<sequence>MRAVSGKGKRPLPDDAHMSKRQGRTTLGRAKVQEASVRGGTRRTRSASGAAAAASISRRADAQPVVTLPVGSANVHNWSVKAIRRKTTGTGRMRYLRHLPRRFKSNFREGTQATPRIKGAATSS</sequence>
<dbReference type="GO" id="GO:0003723">
    <property type="term" value="F:RNA binding"/>
    <property type="evidence" value="ECO:0007669"/>
    <property type="project" value="TreeGrafter"/>
</dbReference>
<feature type="region of interest" description="Disordered" evidence="3">
    <location>
        <begin position="1"/>
        <end position="60"/>
    </location>
</feature>
<evidence type="ECO:0000256" key="2">
    <source>
        <dbReference type="ARBA" id="ARBA00023274"/>
    </source>
</evidence>
<dbReference type="Proteomes" id="UP001420932">
    <property type="component" value="Unassembled WGS sequence"/>
</dbReference>
<keyword evidence="5" id="KW-1185">Reference proteome</keyword>
<keyword evidence="1" id="KW-0689">Ribosomal protein</keyword>
<dbReference type="PANTHER" id="PTHR10768">
    <property type="entry name" value="60S RIBOSOMAL PROTEIN L37"/>
    <property type="match status" value="1"/>
</dbReference>
<keyword evidence="2" id="KW-0687">Ribonucleoprotein</keyword>